<dbReference type="PANTHER" id="PTHR39328">
    <property type="entry name" value="BLL2871 PROTEIN"/>
    <property type="match status" value="1"/>
</dbReference>
<protein>
    <submittedName>
        <fullName evidence="2">DUF1028 domain-containing protein</fullName>
    </submittedName>
</protein>
<keyword evidence="1" id="KW-0732">Signal</keyword>
<accession>A0ABW4Q7Z5</accession>
<feature type="chain" id="PRO_5047030442" evidence="1">
    <location>
        <begin position="24"/>
        <end position="208"/>
    </location>
</feature>
<dbReference type="PANTHER" id="PTHR39328:SF1">
    <property type="entry name" value="BLL2871 PROTEIN"/>
    <property type="match status" value="1"/>
</dbReference>
<proteinExistence type="predicted"/>
<dbReference type="InterPro" id="IPR010430">
    <property type="entry name" value="DUF1028"/>
</dbReference>
<dbReference type="EMBL" id="JBHUGA010000030">
    <property type="protein sequence ID" value="MFD1846845.1"/>
    <property type="molecule type" value="Genomic_DNA"/>
</dbReference>
<dbReference type="RefSeq" id="WP_343878338.1">
    <property type="nucleotide sequence ID" value="NZ_BAAAIJ010000013.1"/>
</dbReference>
<dbReference type="Proteomes" id="UP001597307">
    <property type="component" value="Unassembled WGS sequence"/>
</dbReference>
<comment type="caution">
    <text evidence="2">The sequence shown here is derived from an EMBL/GenBank/DDBJ whole genome shotgun (WGS) entry which is preliminary data.</text>
</comment>
<gene>
    <name evidence="2" type="ORF">ACFSFX_09570</name>
</gene>
<evidence type="ECO:0000313" key="2">
    <source>
        <dbReference type="EMBL" id="MFD1846845.1"/>
    </source>
</evidence>
<dbReference type="Gene3D" id="3.60.20.10">
    <property type="entry name" value="Glutamine Phosphoribosylpyrophosphate, subunit 1, domain 1"/>
    <property type="match status" value="1"/>
</dbReference>
<organism evidence="2 3">
    <name type="scientific">Arthrobacter flavus</name>
    <dbReference type="NCBI Taxonomy" id="95172"/>
    <lineage>
        <taxon>Bacteria</taxon>
        <taxon>Bacillati</taxon>
        <taxon>Actinomycetota</taxon>
        <taxon>Actinomycetes</taxon>
        <taxon>Micrococcales</taxon>
        <taxon>Micrococcaceae</taxon>
        <taxon>Arthrobacter</taxon>
    </lineage>
</organism>
<dbReference type="Pfam" id="PF06267">
    <property type="entry name" value="DUF1028"/>
    <property type="match status" value="1"/>
</dbReference>
<reference evidence="3" key="1">
    <citation type="journal article" date="2019" name="Int. J. Syst. Evol. Microbiol.">
        <title>The Global Catalogue of Microorganisms (GCM) 10K type strain sequencing project: providing services to taxonomists for standard genome sequencing and annotation.</title>
        <authorList>
            <consortium name="The Broad Institute Genomics Platform"/>
            <consortium name="The Broad Institute Genome Sequencing Center for Infectious Disease"/>
            <person name="Wu L."/>
            <person name="Ma J."/>
        </authorList>
    </citation>
    <scope>NUCLEOTIDE SEQUENCE [LARGE SCALE GENOMIC DNA]</scope>
    <source>
        <strain evidence="3">JCM 11496</strain>
    </source>
</reference>
<evidence type="ECO:0000256" key="1">
    <source>
        <dbReference type="SAM" id="SignalP"/>
    </source>
</evidence>
<evidence type="ECO:0000313" key="3">
    <source>
        <dbReference type="Proteomes" id="UP001597307"/>
    </source>
</evidence>
<sequence length="208" mass="20696">MTYSVLARSGHCLAVATASYSLAVGNAVPALAPGVGAVISQAWTNRSLRHHALAGLRRGEGAETAIAGLAASDDGWDKRQVALLPLDGSGAVHTGDACTDWAGSIVGEDFVVAGNFLTGPAVLGAMAGQLATIPPAGTLALAQTLVVALQAGEAAGGDSRGKQSASLLVCANGAGDISPPDLLIDLRVDDSPDPLTELARLLAVWAAG</sequence>
<feature type="signal peptide" evidence="1">
    <location>
        <begin position="1"/>
        <end position="23"/>
    </location>
</feature>
<keyword evidence="3" id="KW-1185">Reference proteome</keyword>
<name>A0ABW4Q7Z5_9MICC</name>
<dbReference type="InterPro" id="IPR029055">
    <property type="entry name" value="Ntn_hydrolases_N"/>
</dbReference>
<dbReference type="SUPFAM" id="SSF56235">
    <property type="entry name" value="N-terminal nucleophile aminohydrolases (Ntn hydrolases)"/>
    <property type="match status" value="1"/>
</dbReference>